<evidence type="ECO:0000313" key="2">
    <source>
        <dbReference type="EMBL" id="ABL97182.1"/>
    </source>
</evidence>
<dbReference type="AlphaFoldDB" id="A4GJ87"/>
<protein>
    <submittedName>
        <fullName evidence="2">Uncharacterized protein</fullName>
    </submittedName>
</protein>
<feature type="transmembrane region" description="Helical" evidence="1">
    <location>
        <begin position="125"/>
        <end position="144"/>
    </location>
</feature>
<accession>A4GJ87</accession>
<evidence type="ECO:0000256" key="1">
    <source>
        <dbReference type="SAM" id="Phobius"/>
    </source>
</evidence>
<proteinExistence type="predicted"/>
<sequence length="151" mass="17023">MAKITHKGMWIEVSSLNPTDKKNYIKAFACFMLGAVLLGIHLAEVGFLGDDSTNLMPEPWLVILRIVMIALFFIGAFFHYKFTITQDDLFKSYQSACFVGGALGFLVFGLSLTALSPYFNFYPTFYEYFLAFAIGTSIGGYSFYRKYIAES</sequence>
<gene>
    <name evidence="2" type="ORF">MBMO_EB0-49D07.0025</name>
</gene>
<feature type="transmembrane region" description="Helical" evidence="1">
    <location>
        <begin position="24"/>
        <end position="43"/>
    </location>
</feature>
<keyword evidence="1" id="KW-0812">Transmembrane</keyword>
<keyword evidence="1" id="KW-1133">Transmembrane helix</keyword>
<organism evidence="2">
    <name type="scientific">uncultured marine bacterium EB0_49D07</name>
    <dbReference type="NCBI Taxonomy" id="415439"/>
    <lineage>
        <taxon>Bacteria</taxon>
        <taxon>environmental samples</taxon>
    </lineage>
</organism>
<dbReference type="EMBL" id="EF107099">
    <property type="protein sequence ID" value="ABL97182.1"/>
    <property type="molecule type" value="Genomic_DNA"/>
</dbReference>
<feature type="transmembrane region" description="Helical" evidence="1">
    <location>
        <begin position="63"/>
        <end position="84"/>
    </location>
</feature>
<name>A4GJ87_9BACT</name>
<reference evidence="2" key="1">
    <citation type="journal article" date="2007" name="Environ. Microbiol.">
        <title>Proteorhodopsin photosystem gene clusters exhibit co-evolutionary trends and shared ancestry among diverse marine microbial phyla.</title>
        <authorList>
            <person name="McCarren J."/>
            <person name="Delong E.F."/>
        </authorList>
    </citation>
    <scope>NUCLEOTIDE SEQUENCE</scope>
</reference>
<keyword evidence="1" id="KW-0472">Membrane</keyword>
<feature type="transmembrane region" description="Helical" evidence="1">
    <location>
        <begin position="96"/>
        <end position="119"/>
    </location>
</feature>